<keyword evidence="3" id="KW-1003">Cell membrane</keyword>
<sequence length="280" mass="30685">MDLNAQVDHWVKVSEAWIPMIMQYGSRLLLAIVTLCIGWWLINGLTHRVGRLLALRNADLALQGFISSLANIGLKVMLIVSVASMIGVETTSFVAAIGAAGLAIGLALQGSLANFAGGVLILLFRPFRIGDWIEAQGISGTVDSIQIFHTILRTGDNKTVVVPNGNLSNGIITNYNRQLTRRVVFDVGVDFQANLQEAREVLLEMAKDRRVLADPAPVVVVATLGAHSITVSLRVWVNTPDYWDVLFMFNEQARDRLKAAGIDIPFPQQVVRMVQEESVK</sequence>
<dbReference type="Pfam" id="PF21082">
    <property type="entry name" value="MS_channel_3rd"/>
    <property type="match status" value="1"/>
</dbReference>
<dbReference type="InterPro" id="IPR049278">
    <property type="entry name" value="MS_channel_C"/>
</dbReference>
<dbReference type="InterPro" id="IPR011014">
    <property type="entry name" value="MscS_channel_TM-2"/>
</dbReference>
<dbReference type="Gene3D" id="3.30.70.100">
    <property type="match status" value="1"/>
</dbReference>
<feature type="transmembrane region" description="Helical" evidence="7">
    <location>
        <begin position="62"/>
        <end position="87"/>
    </location>
</feature>
<evidence type="ECO:0000256" key="3">
    <source>
        <dbReference type="ARBA" id="ARBA00022475"/>
    </source>
</evidence>
<protein>
    <recommendedName>
        <fullName evidence="7">Small-conductance mechanosensitive channel</fullName>
    </recommendedName>
</protein>
<keyword evidence="6 7" id="KW-0472">Membrane</keyword>
<evidence type="ECO:0000256" key="2">
    <source>
        <dbReference type="ARBA" id="ARBA00008017"/>
    </source>
</evidence>
<dbReference type="SUPFAM" id="SSF82689">
    <property type="entry name" value="Mechanosensitive channel protein MscS (YggB), C-terminal domain"/>
    <property type="match status" value="1"/>
</dbReference>
<comment type="similarity">
    <text evidence="2 7">Belongs to the MscS (TC 1.A.23) family.</text>
</comment>
<feature type="domain" description="Mechanosensitive ion channel MscS C-terminal" evidence="9">
    <location>
        <begin position="183"/>
        <end position="264"/>
    </location>
</feature>
<dbReference type="OrthoDB" id="9809206at2"/>
<comment type="caution">
    <text evidence="7">Lacks conserved residue(s) required for the propagation of feature annotation.</text>
</comment>
<dbReference type="InterPro" id="IPR023408">
    <property type="entry name" value="MscS_beta-dom_sf"/>
</dbReference>
<evidence type="ECO:0000256" key="6">
    <source>
        <dbReference type="ARBA" id="ARBA00023136"/>
    </source>
</evidence>
<dbReference type="PANTHER" id="PTHR30221">
    <property type="entry name" value="SMALL-CONDUCTANCE MECHANOSENSITIVE CHANNEL"/>
    <property type="match status" value="1"/>
</dbReference>
<keyword evidence="5 7" id="KW-1133">Transmembrane helix</keyword>
<gene>
    <name evidence="11" type="ORF">UCMB321_4298</name>
</gene>
<dbReference type="PATRIC" id="fig|226910.6.peg.4290"/>
<dbReference type="InterPro" id="IPR006686">
    <property type="entry name" value="MscS_channel_CS"/>
</dbReference>
<dbReference type="PROSITE" id="PS01246">
    <property type="entry name" value="UPF0003"/>
    <property type="match status" value="1"/>
</dbReference>
<dbReference type="GO" id="GO:0005886">
    <property type="term" value="C:plasma membrane"/>
    <property type="evidence" value="ECO:0007669"/>
    <property type="project" value="UniProtKB-SubCell"/>
</dbReference>
<organism evidence="11 12">
    <name type="scientific">Pseudomonas batumici</name>
    <dbReference type="NCBI Taxonomy" id="226910"/>
    <lineage>
        <taxon>Bacteria</taxon>
        <taxon>Pseudomonadati</taxon>
        <taxon>Pseudomonadota</taxon>
        <taxon>Gammaproteobacteria</taxon>
        <taxon>Pseudomonadales</taxon>
        <taxon>Pseudomonadaceae</taxon>
        <taxon>Pseudomonas</taxon>
    </lineage>
</organism>
<proteinExistence type="inferred from homology"/>
<dbReference type="InterPro" id="IPR045275">
    <property type="entry name" value="MscS_archaea/bacteria_type"/>
</dbReference>
<evidence type="ECO:0000256" key="4">
    <source>
        <dbReference type="ARBA" id="ARBA00022692"/>
    </source>
</evidence>
<reference evidence="11 12" key="1">
    <citation type="submission" date="2015-01" db="EMBL/GenBank/DDBJ databases">
        <title>Complete genome of Pseudomonas batumici UCM B-321 producer of the batumin antibiotic with strong antistaphilococcal and potential anticancer activity.</title>
        <authorList>
            <person name="Klochko V.V."/>
            <person name="Zelena L.B."/>
            <person name="Elena K.A."/>
            <person name="Reva O.N."/>
        </authorList>
    </citation>
    <scope>NUCLEOTIDE SEQUENCE [LARGE SCALE GENOMIC DNA]</scope>
    <source>
        <strain evidence="11 12">UCM B-321</strain>
    </source>
</reference>
<dbReference type="SUPFAM" id="SSF50182">
    <property type="entry name" value="Sm-like ribonucleoproteins"/>
    <property type="match status" value="1"/>
</dbReference>
<comment type="subcellular location">
    <subcellularLocation>
        <location evidence="7">Cell inner membrane</location>
        <topology evidence="7">Multi-pass membrane protein</topology>
    </subcellularLocation>
    <subcellularLocation>
        <location evidence="1">Cell membrane</location>
        <topology evidence="1">Multi-pass membrane protein</topology>
    </subcellularLocation>
</comment>
<keyword evidence="7" id="KW-0407">Ion channel</keyword>
<dbReference type="InterPro" id="IPR049142">
    <property type="entry name" value="MS_channel_1st"/>
</dbReference>
<evidence type="ECO:0000313" key="12">
    <source>
        <dbReference type="Proteomes" id="UP000031535"/>
    </source>
</evidence>
<accession>A0A0C2ETT2</accession>
<comment type="caution">
    <text evidence="11">The sequence shown here is derived from an EMBL/GenBank/DDBJ whole genome shotgun (WGS) entry which is preliminary data.</text>
</comment>
<keyword evidence="7" id="KW-0406">Ion transport</keyword>
<dbReference type="SUPFAM" id="SSF82861">
    <property type="entry name" value="Mechanosensitive channel protein MscS (YggB), transmembrane region"/>
    <property type="match status" value="1"/>
</dbReference>
<evidence type="ECO:0000259" key="10">
    <source>
        <dbReference type="Pfam" id="PF21088"/>
    </source>
</evidence>
<dbReference type="STRING" id="226910.UCMB321_4298"/>
<evidence type="ECO:0000256" key="5">
    <source>
        <dbReference type="ARBA" id="ARBA00022989"/>
    </source>
</evidence>
<feature type="transmembrane region" description="Helical" evidence="7">
    <location>
        <begin position="93"/>
        <end position="124"/>
    </location>
</feature>
<dbReference type="InterPro" id="IPR006685">
    <property type="entry name" value="MscS_channel_2nd"/>
</dbReference>
<evidence type="ECO:0000259" key="9">
    <source>
        <dbReference type="Pfam" id="PF21082"/>
    </source>
</evidence>
<dbReference type="Gene3D" id="1.10.287.1260">
    <property type="match status" value="1"/>
</dbReference>
<dbReference type="Gene3D" id="2.30.30.60">
    <property type="match status" value="1"/>
</dbReference>
<dbReference type="GO" id="GO:0008381">
    <property type="term" value="F:mechanosensitive monoatomic ion channel activity"/>
    <property type="evidence" value="ECO:0007669"/>
    <property type="project" value="InterPro"/>
</dbReference>
<dbReference type="Pfam" id="PF21088">
    <property type="entry name" value="MS_channel_1st"/>
    <property type="match status" value="1"/>
</dbReference>
<dbReference type="EMBL" id="JXDG01000057">
    <property type="protein sequence ID" value="KIH81993.1"/>
    <property type="molecule type" value="Genomic_DNA"/>
</dbReference>
<dbReference type="Proteomes" id="UP000031535">
    <property type="component" value="Unassembled WGS sequence"/>
</dbReference>
<dbReference type="InterPro" id="IPR010920">
    <property type="entry name" value="LSM_dom_sf"/>
</dbReference>
<comment type="function">
    <text evidence="7">Mechanosensitive channel that participates in the regulation of osmotic pressure changes within the cell, opening in response to stretch forces in the membrane lipid bilayer, without the need for other proteins. Contributes to normal resistance to hypoosmotic shock. Forms an ion channel of 1.0 nanosiemens conductance with a slight preference for anions.</text>
</comment>
<evidence type="ECO:0000256" key="1">
    <source>
        <dbReference type="ARBA" id="ARBA00004651"/>
    </source>
</evidence>
<feature type="domain" description="Mechanosensitive ion channel MscS" evidence="8">
    <location>
        <begin position="111"/>
        <end position="177"/>
    </location>
</feature>
<comment type="subunit">
    <text evidence="7">Homoheptamer.</text>
</comment>
<name>A0A0C2ETT2_9PSED</name>
<keyword evidence="12" id="KW-1185">Reference proteome</keyword>
<evidence type="ECO:0000259" key="8">
    <source>
        <dbReference type="Pfam" id="PF00924"/>
    </source>
</evidence>
<dbReference type="Pfam" id="PF00924">
    <property type="entry name" value="MS_channel_2nd"/>
    <property type="match status" value="1"/>
</dbReference>
<dbReference type="InterPro" id="IPR011066">
    <property type="entry name" value="MscS_channel_C_sf"/>
</dbReference>
<feature type="domain" description="Mechanosensitive ion channel transmembrane helices 2/3" evidence="10">
    <location>
        <begin position="71"/>
        <end position="109"/>
    </location>
</feature>
<dbReference type="AlphaFoldDB" id="A0A0C2ETT2"/>
<dbReference type="RefSeq" id="WP_040070488.1">
    <property type="nucleotide sequence ID" value="NZ_CP144470.1"/>
</dbReference>
<keyword evidence="7" id="KW-0813">Transport</keyword>
<evidence type="ECO:0000256" key="7">
    <source>
        <dbReference type="RuleBase" id="RU369025"/>
    </source>
</evidence>
<keyword evidence="7" id="KW-0997">Cell inner membrane</keyword>
<keyword evidence="4 7" id="KW-0812">Transmembrane</keyword>
<dbReference type="PANTHER" id="PTHR30221:SF1">
    <property type="entry name" value="SMALL-CONDUCTANCE MECHANOSENSITIVE CHANNEL"/>
    <property type="match status" value="1"/>
</dbReference>
<dbReference type="InterPro" id="IPR008910">
    <property type="entry name" value="MSC_TM_helix"/>
</dbReference>
<feature type="transmembrane region" description="Helical" evidence="7">
    <location>
        <begin position="20"/>
        <end position="42"/>
    </location>
</feature>
<evidence type="ECO:0000313" key="11">
    <source>
        <dbReference type="EMBL" id="KIH81993.1"/>
    </source>
</evidence>
<dbReference type="Pfam" id="PF05552">
    <property type="entry name" value="MS_channel_1st_1"/>
    <property type="match status" value="1"/>
</dbReference>